<dbReference type="InterPro" id="IPR006598">
    <property type="entry name" value="CAP10"/>
</dbReference>
<feature type="domain" description="Glycosyl transferase CAP10" evidence="2">
    <location>
        <begin position="25"/>
        <end position="265"/>
    </location>
</feature>
<dbReference type="Pfam" id="PF05686">
    <property type="entry name" value="Glyco_transf_90"/>
    <property type="match status" value="1"/>
</dbReference>
<dbReference type="SMART" id="SM00672">
    <property type="entry name" value="CAP10"/>
    <property type="match status" value="1"/>
</dbReference>
<dbReference type="AlphaFoldDB" id="A0A6C0ATX9"/>
<sequence>MGEREHGIKFYLHKCAVKYDNPAILDIPFECGDRGNVDKNNIKYVMCYDKNDPLLEPYCGVDWCFCHWPSASIHSFEETKQQIITESSKEPTIDKVGWYGNIFSPLDDVPEYHTRPLLKKIGDENPDIFDIVHILPQQSIIDNKIPNYLSLPDLIRYKYLIDIGGNGYSGRLKWLLFSGRPLIIVDRVYVEYFHKDLIPYKHYIPVNMDLSDLLEKVEWMKNNNEQCLIMAKNAFEFAASNFTEEKLIERAYYAYNNVSNYLKTK</sequence>
<keyword evidence="1" id="KW-0808">Transferase</keyword>
<evidence type="ECO:0000256" key="1">
    <source>
        <dbReference type="ARBA" id="ARBA00022679"/>
    </source>
</evidence>
<organism evidence="3">
    <name type="scientific">viral metagenome</name>
    <dbReference type="NCBI Taxonomy" id="1070528"/>
    <lineage>
        <taxon>unclassified sequences</taxon>
        <taxon>metagenomes</taxon>
        <taxon>organismal metagenomes</taxon>
    </lineage>
</organism>
<reference evidence="3" key="1">
    <citation type="journal article" date="2020" name="Nature">
        <title>Giant virus diversity and host interactions through global metagenomics.</title>
        <authorList>
            <person name="Schulz F."/>
            <person name="Roux S."/>
            <person name="Paez-Espino D."/>
            <person name="Jungbluth S."/>
            <person name="Walsh D.A."/>
            <person name="Denef V.J."/>
            <person name="McMahon K.D."/>
            <person name="Konstantinidis K.T."/>
            <person name="Eloe-Fadrosh E.A."/>
            <person name="Kyrpides N.C."/>
            <person name="Woyke T."/>
        </authorList>
    </citation>
    <scope>NUCLEOTIDE SEQUENCE</scope>
    <source>
        <strain evidence="3">GVMAG-S-1101171-111</strain>
    </source>
</reference>
<dbReference type="PANTHER" id="PTHR12203">
    <property type="entry name" value="KDEL LYS-ASP-GLU-LEU CONTAINING - RELATED"/>
    <property type="match status" value="1"/>
</dbReference>
<proteinExistence type="predicted"/>
<dbReference type="EMBL" id="MN740804">
    <property type="protein sequence ID" value="QHS82751.1"/>
    <property type="molecule type" value="Genomic_DNA"/>
</dbReference>
<dbReference type="GO" id="GO:0016740">
    <property type="term" value="F:transferase activity"/>
    <property type="evidence" value="ECO:0007669"/>
    <property type="project" value="UniProtKB-KW"/>
</dbReference>
<evidence type="ECO:0000313" key="3">
    <source>
        <dbReference type="EMBL" id="QHS82751.1"/>
    </source>
</evidence>
<accession>A0A6C0ATX9</accession>
<dbReference type="PANTHER" id="PTHR12203:SF35">
    <property type="entry name" value="PROTEIN O-GLUCOSYLTRANSFERASE 1"/>
    <property type="match status" value="1"/>
</dbReference>
<dbReference type="InterPro" id="IPR051091">
    <property type="entry name" value="O-Glucosyltr/Glycosyltrsf_90"/>
</dbReference>
<evidence type="ECO:0000259" key="2">
    <source>
        <dbReference type="SMART" id="SM00672"/>
    </source>
</evidence>
<name>A0A6C0ATX9_9ZZZZ</name>
<protein>
    <recommendedName>
        <fullName evidence="2">Glycosyl transferase CAP10 domain-containing protein</fullName>
    </recommendedName>
</protein>